<feature type="domain" description="Glycosyl transferase family 1" evidence="1">
    <location>
        <begin position="229"/>
        <end position="335"/>
    </location>
</feature>
<dbReference type="AlphaFoldDB" id="A0A974SE69"/>
<dbReference type="SUPFAM" id="SSF53756">
    <property type="entry name" value="UDP-Glycosyltransferase/glycogen phosphorylase"/>
    <property type="match status" value="1"/>
</dbReference>
<dbReference type="EMBL" id="CP068595">
    <property type="protein sequence ID" value="QQZ62154.1"/>
    <property type="molecule type" value="Genomic_DNA"/>
</dbReference>
<protein>
    <submittedName>
        <fullName evidence="2">Glycosyltransferase family 4 protein</fullName>
    </submittedName>
</protein>
<dbReference type="RefSeq" id="WP_039833614.1">
    <property type="nucleotide sequence ID" value="NZ_CP068595.1"/>
</dbReference>
<dbReference type="KEGG" id="pson:JI735_05800"/>
<dbReference type="InterPro" id="IPR001296">
    <property type="entry name" value="Glyco_trans_1"/>
</dbReference>
<gene>
    <name evidence="2" type="ORF">JI735_05800</name>
</gene>
<dbReference type="GO" id="GO:0016757">
    <property type="term" value="F:glycosyltransferase activity"/>
    <property type="evidence" value="ECO:0007669"/>
    <property type="project" value="InterPro"/>
</dbReference>
<dbReference type="PANTHER" id="PTHR46656">
    <property type="entry name" value="PUTATIVE-RELATED"/>
    <property type="match status" value="1"/>
</dbReference>
<dbReference type="Proteomes" id="UP000595841">
    <property type="component" value="Chromosome"/>
</dbReference>
<evidence type="ECO:0000313" key="2">
    <source>
        <dbReference type="EMBL" id="QQZ62154.1"/>
    </source>
</evidence>
<evidence type="ECO:0000259" key="1">
    <source>
        <dbReference type="Pfam" id="PF00534"/>
    </source>
</evidence>
<proteinExistence type="predicted"/>
<dbReference type="Pfam" id="PF00534">
    <property type="entry name" value="Glycos_transf_1"/>
    <property type="match status" value="1"/>
</dbReference>
<sequence length="431" mass="49692">MTGIKSFLYKRLYKFAVKLKPIAVRLFPFETRQRIKQSLLKTAFPIEKEGRLSSIQDRLSGVNLVGYSRAEMGIGESCRIAAKSMDAVHIPFGIINFIGTNSASMNDNTWVNKEISEPRYNLNIFHINAEQMIEIYAHYGNSIFKDRYNIGFWHWELPDFPDEWKESFNLVDEIWAPSTFVVDSIAQKSPVPVVKIPHSIEVNITEKRDRGYFNLPEEAFLFLTMYDLKSFQARKNPQASIKAFQRAFDPEDTSVGLVIKVNSAKQGLKELDELYQIIGGYTNIYLVDRTLSRNDTNALISVIDSYVSLHRSEGFGLGLAEAMYLGKPVIGTNWSSNIDFMDFNNSCLVDYTLVQLDEDHGPYKSYQYWADPNVEHASMYMRTLYDDNNFYKRISSNGEEHIKKYYSPQAVGEIINRRLEYISMWKFGGLK</sequence>
<reference evidence="2 3" key="1">
    <citation type="submission" date="2021-01" db="EMBL/GenBank/DDBJ databases">
        <title>Whole genome sequence of Paenibacillus sonchi LMG 24727 for comparative genomics.</title>
        <authorList>
            <person name="Lee G."/>
            <person name="Kim M.-J."/>
            <person name="Lim K."/>
            <person name="Shin J.-H."/>
        </authorList>
    </citation>
    <scope>NUCLEOTIDE SEQUENCE [LARGE SCALE GENOMIC DNA]</scope>
    <source>
        <strain evidence="2 3">LMG 24727</strain>
    </source>
</reference>
<dbReference type="PANTHER" id="PTHR46656:SF3">
    <property type="entry name" value="PUTATIVE-RELATED"/>
    <property type="match status" value="1"/>
</dbReference>
<evidence type="ECO:0000313" key="3">
    <source>
        <dbReference type="Proteomes" id="UP000595841"/>
    </source>
</evidence>
<keyword evidence="3" id="KW-1185">Reference proteome</keyword>
<name>A0A974SE69_9BACL</name>
<accession>A0A974SE69</accession>
<dbReference type="Gene3D" id="3.40.50.2000">
    <property type="entry name" value="Glycogen Phosphorylase B"/>
    <property type="match status" value="1"/>
</dbReference>
<organism evidence="2 3">
    <name type="scientific">Paenibacillus sonchi</name>
    <dbReference type="NCBI Taxonomy" id="373687"/>
    <lineage>
        <taxon>Bacteria</taxon>
        <taxon>Bacillati</taxon>
        <taxon>Bacillota</taxon>
        <taxon>Bacilli</taxon>
        <taxon>Bacillales</taxon>
        <taxon>Paenibacillaceae</taxon>
        <taxon>Paenibacillus</taxon>
        <taxon>Paenibacillus sonchi group</taxon>
    </lineage>
</organism>